<accession>D7A427</accession>
<dbReference type="HOGENOM" id="CLU_020336_29_1_5"/>
<protein>
    <submittedName>
        <fullName evidence="2">Alpha/beta hydrolase fold protein</fullName>
    </submittedName>
</protein>
<dbReference type="PRINTS" id="PR00111">
    <property type="entry name" value="ABHYDROLASE"/>
</dbReference>
<dbReference type="PANTHER" id="PTHR43194">
    <property type="entry name" value="HYDROLASE ALPHA/BETA FOLD FAMILY"/>
    <property type="match status" value="1"/>
</dbReference>
<evidence type="ECO:0000313" key="2">
    <source>
        <dbReference type="EMBL" id="ADH87847.1"/>
    </source>
</evidence>
<dbReference type="InterPro" id="IPR000073">
    <property type="entry name" value="AB_hydrolase_1"/>
</dbReference>
<organism evidence="2 3">
    <name type="scientific">Ancylobacter novellus (strain ATCC 8093 / DSM 506 / JCM 20403 / CCM 1077 / IAM 12100 / NBRC 12443 / NCIMB 10456)</name>
    <name type="common">Starkeya novella</name>
    <dbReference type="NCBI Taxonomy" id="639283"/>
    <lineage>
        <taxon>Bacteria</taxon>
        <taxon>Pseudomonadati</taxon>
        <taxon>Pseudomonadota</taxon>
        <taxon>Alphaproteobacteria</taxon>
        <taxon>Hyphomicrobiales</taxon>
        <taxon>Xanthobacteraceae</taxon>
        <taxon>Ancylobacter</taxon>
    </lineage>
</organism>
<feature type="domain" description="AB hydrolase-1" evidence="1">
    <location>
        <begin position="20"/>
        <end position="238"/>
    </location>
</feature>
<dbReference type="PANTHER" id="PTHR43194:SF2">
    <property type="entry name" value="PEROXISOMAL MEMBRANE PROTEIN LPX1"/>
    <property type="match status" value="1"/>
</dbReference>
<keyword evidence="2" id="KW-0378">Hydrolase</keyword>
<dbReference type="InterPro" id="IPR029058">
    <property type="entry name" value="AB_hydrolase_fold"/>
</dbReference>
<dbReference type="AlphaFoldDB" id="D7A427"/>
<dbReference type="KEGG" id="sno:Snov_0514"/>
<dbReference type="eggNOG" id="COG2267">
    <property type="taxonomic scope" value="Bacteria"/>
</dbReference>
<sequence>MDSAFIEPTLDAGAAVGQLVLVPGLGCTEQLFAGQVCRLARHSRVRFADTRRDDTIAGMARRLLEEVDGPFALAGLSMGGYVAMEVVRQAPSRVTRLALLDTTAAPDAESAREFRLKLSDLALRGHLDEVHEALWPRLVAPSRRDDAVLEGQVYSMLVATGGAAFARQQNAIIGRADSRPVLEGVAVPTLIVVGSEDIVTPVATAAEMAGLVPGARLTVVEGSGHLSTMEAAATVADAMEEWLTH</sequence>
<dbReference type="Pfam" id="PF12697">
    <property type="entry name" value="Abhydrolase_6"/>
    <property type="match status" value="1"/>
</dbReference>
<name>D7A427_ANCN5</name>
<dbReference type="GO" id="GO:0016787">
    <property type="term" value="F:hydrolase activity"/>
    <property type="evidence" value="ECO:0007669"/>
    <property type="project" value="UniProtKB-KW"/>
</dbReference>
<evidence type="ECO:0000259" key="1">
    <source>
        <dbReference type="Pfam" id="PF12697"/>
    </source>
</evidence>
<dbReference type="STRING" id="639283.Snov_0514"/>
<proteinExistence type="predicted"/>
<dbReference type="InterPro" id="IPR050228">
    <property type="entry name" value="Carboxylesterase_BioH"/>
</dbReference>
<dbReference type="Gene3D" id="3.40.50.1820">
    <property type="entry name" value="alpha/beta hydrolase"/>
    <property type="match status" value="1"/>
</dbReference>
<reference evidence="2 3" key="1">
    <citation type="journal article" date="2012" name="Stand. Genomic Sci.">
        <title>Complete genome sequence of the facultatively chemolithoautotrophic and methylotrophic alpha Proteobacterium Starkeya novella type strain (ATCC 8093(T)).</title>
        <authorList>
            <person name="Kappler U."/>
            <person name="Davenport K."/>
            <person name="Beatson S."/>
            <person name="Lucas S."/>
            <person name="Lapidus A."/>
            <person name="Copeland A."/>
            <person name="Berry K.W."/>
            <person name="Glavina Del Rio T."/>
            <person name="Hammon N."/>
            <person name="Dalin E."/>
            <person name="Tice H."/>
            <person name="Pitluck S."/>
            <person name="Richardson P."/>
            <person name="Bruce D."/>
            <person name="Goodwin L.A."/>
            <person name="Han C."/>
            <person name="Tapia R."/>
            <person name="Detter J.C."/>
            <person name="Chang Y.J."/>
            <person name="Jeffries C.D."/>
            <person name="Land M."/>
            <person name="Hauser L."/>
            <person name="Kyrpides N.C."/>
            <person name="Goker M."/>
            <person name="Ivanova N."/>
            <person name="Klenk H.P."/>
            <person name="Woyke T."/>
        </authorList>
    </citation>
    <scope>NUCLEOTIDE SEQUENCE [LARGE SCALE GENOMIC DNA]</scope>
    <source>
        <strain evidence="3">ATCC 8093 / DSM 506 / JCM 20403 / CCM 1077 / IAM 12100 / NBRC 12443 / NCIMB 10456</strain>
    </source>
</reference>
<evidence type="ECO:0000313" key="3">
    <source>
        <dbReference type="Proteomes" id="UP000006633"/>
    </source>
</evidence>
<dbReference type="Proteomes" id="UP000006633">
    <property type="component" value="Chromosome"/>
</dbReference>
<keyword evidence="3" id="KW-1185">Reference proteome</keyword>
<dbReference type="EMBL" id="CP002026">
    <property type="protein sequence ID" value="ADH87847.1"/>
    <property type="molecule type" value="Genomic_DNA"/>
</dbReference>
<dbReference type="SUPFAM" id="SSF53474">
    <property type="entry name" value="alpha/beta-Hydrolases"/>
    <property type="match status" value="1"/>
</dbReference>
<dbReference type="RefSeq" id="WP_013165352.1">
    <property type="nucleotide sequence ID" value="NC_014217.1"/>
</dbReference>
<gene>
    <name evidence="2" type="ordered locus">Snov_0514</name>
</gene>